<sequence>MNNPSATRSNGRAKKVKKLREFDFFRYPKRRIALMFLYYGWEYDGLVQQQDTMNTVEEVMKDALIKTRLIESWNTCEWARSGRTDKGVSAFRQIASLIVRSTDPEGEYVFWPENADPHSRITAPHSELLYLKMLNGVLPKNVRVLAWAPVGPDFNARFSCTKRIYKYAFPRAGFDLQAIRRACTLLVGEHDFRNLCRIDLNKARVEMSYVRTVFKANLALVLDNGERVELDECNEQQSSYSLIEFTMVASGFLWHQIRCVMALLYEIGRGNEKPEVISELLDIERTPRKPTYGLAPSSPLCLFDCSYGDIDLKWNWDVVSLRKIKSQLLATWADFQAKSIILRRMVAGIEQMVPEVEKDLDGLSEFLRPSGSAPRVYVPLNKRPTCDGLDEKREKIRARKAKSDEMRKTKRQRLEGAEPELSSEMIERFRDDPEWEDVEPIPLNDDEQAAVKIATSDAFNDAFMYLRAVVQSNEMSERAFKLTNRCIELNPANYTLWQYRRALLKALNKDLNEEFSFIEETIEENPKNYQVWHHRRVLVEWSEDASRELAFTAHMIEDDSKNYHAWQLRQWVVDKFKMFGQRELDYAAGLLLEDVRNNSAWNYRFFILQGMNALKDEETLNREIAMTEAFIKKAPNNESAWNYLFGILYDKGISARADVMQFCEDLMMQSRPPLCLSFVVDSLIEQIEKQLDAKANGARAVQLLSELKKADPIRCGYWDYQEKLFIVSNLSDDAIGKSNISNKAGAPQPMVMQLSRFDVGMLSSKDGGVDAAVRALRLNHLEDLREVQTQINEAIVAVQELTADPKTDKRLGKPSCKVMSTPETRHRPNILITGSPGTGKTTLGQSLAERLGFDFIECGKEIREHELYSGYDDELECHILDEDKLLDHIEDRLDEDRGGCIVDYHGCDFFPERWFDIVVVLRCDNTILYDRLAARGYKSKKIRENVECEIFGTLLEEAREAYKDEIIHELLSETSAQMGENVERIAQLALSWKPQ</sequence>
<accession>A0A0B2V167</accession>
<dbReference type="InterPro" id="IPR020094">
    <property type="entry name" value="TruA/RsuA/RluB/E/F_N"/>
</dbReference>
<dbReference type="InterPro" id="IPR027417">
    <property type="entry name" value="P-loop_NTPase"/>
</dbReference>
<dbReference type="InterPro" id="IPR001406">
    <property type="entry name" value="PsdUridine_synth_TruA"/>
</dbReference>
<dbReference type="InterPro" id="IPR020095">
    <property type="entry name" value="PsdUridine_synth_TruA_C"/>
</dbReference>
<dbReference type="STRING" id="6265.A0A0B2V167"/>
<proteinExistence type="inferred from homology"/>
<feature type="binding site" evidence="13">
    <location>
        <position position="839"/>
    </location>
    <ligand>
        <name>ATP</name>
        <dbReference type="ChEBI" id="CHEBI:30616"/>
    </ligand>
</feature>
<dbReference type="Gene3D" id="1.25.40.120">
    <property type="entry name" value="Protein prenylyltransferase"/>
    <property type="match status" value="1"/>
</dbReference>
<dbReference type="InterPro" id="IPR002088">
    <property type="entry name" value="Prenyl_trans_a"/>
</dbReference>
<dbReference type="OrthoDB" id="25767at2759"/>
<evidence type="ECO:0000256" key="5">
    <source>
        <dbReference type="ARBA" id="ARBA00022552"/>
    </source>
</evidence>
<reference evidence="16 17" key="1">
    <citation type="submission" date="2014-11" db="EMBL/GenBank/DDBJ databases">
        <title>Genetic blueprint of the zoonotic pathogen Toxocara canis.</title>
        <authorList>
            <person name="Zhu X.-Q."/>
            <person name="Korhonen P.K."/>
            <person name="Cai H."/>
            <person name="Young N.D."/>
            <person name="Nejsum P."/>
            <person name="von Samson-Himmelstjerna G."/>
            <person name="Boag P.R."/>
            <person name="Tan P."/>
            <person name="Li Q."/>
            <person name="Min J."/>
            <person name="Yang Y."/>
            <person name="Wang X."/>
            <person name="Fang X."/>
            <person name="Hall R.S."/>
            <person name="Hofmann A."/>
            <person name="Sternberg P.W."/>
            <person name="Jex A.R."/>
            <person name="Gasser R.B."/>
        </authorList>
    </citation>
    <scope>NUCLEOTIDE SEQUENCE [LARGE SCALE GENOMIC DNA]</scope>
    <source>
        <strain evidence="16">PN_DK_2014</strain>
    </source>
</reference>
<keyword evidence="5 13" id="KW-0698">rRNA processing</keyword>
<feature type="binding site" evidence="13">
    <location>
        <position position="841"/>
    </location>
    <ligand>
        <name>ATP</name>
        <dbReference type="ChEBI" id="CHEBI:30616"/>
    </ligand>
</feature>
<feature type="binding site" evidence="13">
    <location>
        <position position="840"/>
    </location>
    <ligand>
        <name>ATP</name>
        <dbReference type="ChEBI" id="CHEBI:30616"/>
    </ligand>
</feature>
<evidence type="ECO:0000256" key="2">
    <source>
        <dbReference type="ARBA" id="ARBA00009375"/>
    </source>
</evidence>
<dbReference type="EMBL" id="JPKZ01002769">
    <property type="protein sequence ID" value="KHN75202.1"/>
    <property type="molecule type" value="Genomic_DNA"/>
</dbReference>
<dbReference type="FunFam" id="3.30.70.580:FF:000007">
    <property type="entry name" value="tRNA pseudouridine synthase"/>
    <property type="match status" value="1"/>
</dbReference>
<comment type="subunit">
    <text evidence="13">Monomer and homodimer. Interacts with small ribosomal subunit protein uS11. Not a structural component of 43S pre-ribosomes, but transiently interacts with them by binding to uS11.</text>
</comment>
<gene>
    <name evidence="16" type="primary">tag-124</name>
    <name evidence="16" type="ORF">Tcan_17671</name>
</gene>
<evidence type="ECO:0000313" key="17">
    <source>
        <dbReference type="Proteomes" id="UP000031036"/>
    </source>
</evidence>
<keyword evidence="3 13" id="KW-0963">Cytoplasm</keyword>
<keyword evidence="7" id="KW-0819">tRNA processing</keyword>
<evidence type="ECO:0000256" key="3">
    <source>
        <dbReference type="ARBA" id="ARBA00022490"/>
    </source>
</evidence>
<feature type="region of interest" description="NMPbind" evidence="13">
    <location>
        <begin position="857"/>
        <end position="880"/>
    </location>
</feature>
<dbReference type="EC" id="2.7.4.3" evidence="13"/>
<name>A0A0B2V167_TOXCA</name>
<dbReference type="Gene3D" id="3.30.70.660">
    <property type="entry name" value="Pseudouridine synthase I, catalytic domain, C-terminal subdomain"/>
    <property type="match status" value="1"/>
</dbReference>
<dbReference type="SUPFAM" id="SSF52540">
    <property type="entry name" value="P-loop containing nucleoside triphosphate hydrolases"/>
    <property type="match status" value="1"/>
</dbReference>
<comment type="similarity">
    <text evidence="13">Belongs to the adenylate kinase family. AK6 subfamily.</text>
</comment>
<evidence type="ECO:0000256" key="9">
    <source>
        <dbReference type="ARBA" id="ARBA00022777"/>
    </source>
</evidence>
<evidence type="ECO:0000256" key="12">
    <source>
        <dbReference type="ARBA" id="ARBA00023242"/>
    </source>
</evidence>
<dbReference type="SUPFAM" id="SSF55120">
    <property type="entry name" value="Pseudouridine synthase"/>
    <property type="match status" value="1"/>
</dbReference>
<dbReference type="PANTHER" id="PTHR11142">
    <property type="entry name" value="PSEUDOURIDYLATE SYNTHASE"/>
    <property type="match status" value="1"/>
</dbReference>
<dbReference type="GO" id="GO:0003723">
    <property type="term" value="F:RNA binding"/>
    <property type="evidence" value="ECO:0007669"/>
    <property type="project" value="InterPro"/>
</dbReference>
<feature type="region of interest" description="LID" evidence="13">
    <location>
        <begin position="934"/>
        <end position="944"/>
    </location>
</feature>
<comment type="similarity">
    <text evidence="2">Belongs to the tRNA pseudouridine synthase TruA family.</text>
</comment>
<dbReference type="NCBIfam" id="TIGR00071">
    <property type="entry name" value="hisT_truA"/>
    <property type="match status" value="1"/>
</dbReference>
<protein>
    <recommendedName>
        <fullName evidence="13">Adenylate kinase isoenzyme 6 homolog</fullName>
        <shortName evidence="13">AK6</shortName>
        <ecNumber evidence="13">2.7.4.3</ecNumber>
    </recommendedName>
    <alternativeName>
        <fullName evidence="13">Dual activity adenylate kinase/ATPase</fullName>
        <shortName evidence="13">AK/ATPase</shortName>
    </alternativeName>
</protein>
<comment type="caution">
    <text evidence="16">The sequence shown here is derived from an EMBL/GenBank/DDBJ whole genome shotgun (WGS) entry which is preliminary data.</text>
</comment>
<dbReference type="Pfam" id="PF10036">
    <property type="entry name" value="RLL"/>
    <property type="match status" value="1"/>
</dbReference>
<keyword evidence="8 13" id="KW-0547">Nucleotide-binding</keyword>
<feature type="binding site" evidence="13">
    <location>
        <position position="837"/>
    </location>
    <ligand>
        <name>ATP</name>
        <dbReference type="ChEBI" id="CHEBI:30616"/>
    </ligand>
</feature>
<dbReference type="InterPro" id="IPR020097">
    <property type="entry name" value="PsdUridine_synth_TruA_a/b_dom"/>
</dbReference>
<keyword evidence="11" id="KW-0413">Isomerase</keyword>
<dbReference type="GO" id="GO:0004017">
    <property type="term" value="F:AMP kinase activity"/>
    <property type="evidence" value="ECO:0007669"/>
    <property type="project" value="UniProtKB-UniRule"/>
</dbReference>
<dbReference type="Proteomes" id="UP000031036">
    <property type="component" value="Unassembled WGS sequence"/>
</dbReference>
<dbReference type="GO" id="GO:0005634">
    <property type="term" value="C:nucleus"/>
    <property type="evidence" value="ECO:0007669"/>
    <property type="project" value="UniProtKB-SubCell"/>
</dbReference>
<dbReference type="AlphaFoldDB" id="A0A0B2V167"/>
<dbReference type="Pfam" id="PF01416">
    <property type="entry name" value="PseudoU_synth_1"/>
    <property type="match status" value="1"/>
</dbReference>
<dbReference type="GO" id="GO:0006364">
    <property type="term" value="P:rRNA processing"/>
    <property type="evidence" value="ECO:0007669"/>
    <property type="project" value="UniProtKB-KW"/>
</dbReference>
<comment type="catalytic activity">
    <reaction evidence="13">
        <text>ATP + H2O = ADP + phosphate + H(+)</text>
        <dbReference type="Rhea" id="RHEA:13065"/>
        <dbReference type="ChEBI" id="CHEBI:15377"/>
        <dbReference type="ChEBI" id="CHEBI:15378"/>
        <dbReference type="ChEBI" id="CHEBI:30616"/>
        <dbReference type="ChEBI" id="CHEBI:43474"/>
        <dbReference type="ChEBI" id="CHEBI:456216"/>
    </reaction>
</comment>
<comment type="subcellular location">
    <subcellularLocation>
        <location evidence="13">Cytoplasm</location>
    </subcellularLocation>
    <subcellularLocation>
        <location evidence="13">Nucleus</location>
    </subcellularLocation>
</comment>
<dbReference type="GO" id="GO:0005524">
    <property type="term" value="F:ATP binding"/>
    <property type="evidence" value="ECO:0007669"/>
    <property type="project" value="UniProtKB-KW"/>
</dbReference>
<keyword evidence="17" id="KW-1185">Reference proteome</keyword>
<dbReference type="GO" id="GO:0042274">
    <property type="term" value="P:ribosomal small subunit biogenesis"/>
    <property type="evidence" value="ECO:0007669"/>
    <property type="project" value="UniProtKB-UniRule"/>
</dbReference>
<feature type="binding site" evidence="13">
    <location>
        <position position="842"/>
    </location>
    <ligand>
        <name>ATP</name>
        <dbReference type="ChEBI" id="CHEBI:30616"/>
    </ligand>
</feature>
<dbReference type="FunFam" id="3.40.50.300:FF:000372">
    <property type="entry name" value="Adenylate kinase isoenzyme 6 homolog"/>
    <property type="match status" value="1"/>
</dbReference>
<dbReference type="GO" id="GO:0009982">
    <property type="term" value="F:pseudouridine synthase activity"/>
    <property type="evidence" value="ECO:0007669"/>
    <property type="project" value="InterPro"/>
</dbReference>
<dbReference type="GO" id="GO:0016887">
    <property type="term" value="F:ATP hydrolysis activity"/>
    <property type="evidence" value="ECO:0007669"/>
    <property type="project" value="UniProtKB-UniRule"/>
</dbReference>
<evidence type="ECO:0000256" key="4">
    <source>
        <dbReference type="ARBA" id="ARBA00022517"/>
    </source>
</evidence>
<evidence type="ECO:0000313" key="16">
    <source>
        <dbReference type="EMBL" id="KHN75202.1"/>
    </source>
</evidence>
<comment type="caution">
    <text evidence="13">Lacks conserved residue(s) required for the propagation of feature annotation.</text>
</comment>
<feature type="domain" description="Pseudouridine synthase I TruA alpha/beta" evidence="15">
    <location>
        <begin position="182"/>
        <end position="307"/>
    </location>
</feature>
<organism evidence="16 17">
    <name type="scientific">Toxocara canis</name>
    <name type="common">Canine roundworm</name>
    <dbReference type="NCBI Taxonomy" id="6265"/>
    <lineage>
        <taxon>Eukaryota</taxon>
        <taxon>Metazoa</taxon>
        <taxon>Ecdysozoa</taxon>
        <taxon>Nematoda</taxon>
        <taxon>Chromadorea</taxon>
        <taxon>Rhabditida</taxon>
        <taxon>Spirurina</taxon>
        <taxon>Ascaridomorpha</taxon>
        <taxon>Ascaridoidea</taxon>
        <taxon>Toxocaridae</taxon>
        <taxon>Toxocara</taxon>
    </lineage>
</organism>
<dbReference type="InterPro" id="IPR019265">
    <property type="entry name" value="RTRAF"/>
</dbReference>
<dbReference type="Pfam" id="PF01239">
    <property type="entry name" value="PPTA"/>
    <property type="match status" value="5"/>
</dbReference>
<dbReference type="Gene3D" id="3.40.50.300">
    <property type="entry name" value="P-loop containing nucleotide triphosphate hydrolases"/>
    <property type="match status" value="1"/>
</dbReference>
<dbReference type="InterPro" id="IPR020618">
    <property type="entry name" value="Adenyl_kinase_AK6"/>
</dbReference>
<evidence type="ECO:0000256" key="10">
    <source>
        <dbReference type="ARBA" id="ARBA00022840"/>
    </source>
</evidence>
<evidence type="ECO:0000259" key="15">
    <source>
        <dbReference type="Pfam" id="PF01416"/>
    </source>
</evidence>
<dbReference type="HAMAP" id="MF_00039">
    <property type="entry name" value="Adenylate_kinase_AK6"/>
    <property type="match status" value="1"/>
</dbReference>
<dbReference type="PANTHER" id="PTHR11142:SF5">
    <property type="entry name" value="TRNA PSEUDOURIDINE(38_39) SYNTHASE"/>
    <property type="match status" value="1"/>
</dbReference>
<keyword evidence="9 13" id="KW-0418">Kinase</keyword>
<feature type="binding site" evidence="13">
    <location>
        <position position="935"/>
    </location>
    <ligand>
        <name>ATP</name>
        <dbReference type="ChEBI" id="CHEBI:30616"/>
    </ligand>
</feature>
<evidence type="ECO:0000256" key="6">
    <source>
        <dbReference type="ARBA" id="ARBA00022679"/>
    </source>
</evidence>
<dbReference type="Pfam" id="PF13238">
    <property type="entry name" value="AAA_18"/>
    <property type="match status" value="1"/>
</dbReference>
<evidence type="ECO:0000256" key="14">
    <source>
        <dbReference type="SAM" id="MobiDB-lite"/>
    </source>
</evidence>
<dbReference type="SUPFAM" id="SSF48439">
    <property type="entry name" value="Protein prenylyltransferase"/>
    <property type="match status" value="1"/>
</dbReference>
<evidence type="ECO:0000256" key="1">
    <source>
        <dbReference type="ARBA" id="ARBA00000582"/>
    </source>
</evidence>
<feature type="compositionally biased region" description="Basic and acidic residues" evidence="14">
    <location>
        <begin position="401"/>
        <end position="416"/>
    </location>
</feature>
<dbReference type="GO" id="GO:0008318">
    <property type="term" value="F:protein prenyltransferase activity"/>
    <property type="evidence" value="ECO:0007669"/>
    <property type="project" value="InterPro"/>
</dbReference>
<dbReference type="HAMAP" id="MF_00171">
    <property type="entry name" value="TruA"/>
    <property type="match status" value="1"/>
</dbReference>
<keyword evidence="6 13" id="KW-0808">Transferase</keyword>
<evidence type="ECO:0000256" key="7">
    <source>
        <dbReference type="ARBA" id="ARBA00022694"/>
    </source>
</evidence>
<dbReference type="PROSITE" id="PS51147">
    <property type="entry name" value="PFTA"/>
    <property type="match status" value="5"/>
</dbReference>
<feature type="region of interest" description="Disordered" evidence="14">
    <location>
        <begin position="398"/>
        <end position="417"/>
    </location>
</feature>
<keyword evidence="12 13" id="KW-0539">Nucleus</keyword>
<evidence type="ECO:0000256" key="8">
    <source>
        <dbReference type="ARBA" id="ARBA00022741"/>
    </source>
</evidence>
<dbReference type="GO" id="GO:1990481">
    <property type="term" value="P:mRNA pseudouridine synthesis"/>
    <property type="evidence" value="ECO:0007669"/>
    <property type="project" value="TreeGrafter"/>
</dbReference>
<dbReference type="InterPro" id="IPR020103">
    <property type="entry name" value="PsdUridine_synth_cat_dom_sf"/>
</dbReference>
<dbReference type="GO" id="GO:0031119">
    <property type="term" value="P:tRNA pseudouridine synthesis"/>
    <property type="evidence" value="ECO:0007669"/>
    <property type="project" value="TreeGrafter"/>
</dbReference>
<keyword evidence="4 13" id="KW-0690">Ribosome biogenesis</keyword>
<dbReference type="Gene3D" id="3.30.70.580">
    <property type="entry name" value="Pseudouridine synthase I, catalytic domain, N-terminal subdomain"/>
    <property type="match status" value="1"/>
</dbReference>
<comment type="catalytic activity">
    <reaction evidence="1 13">
        <text>AMP + ATP = 2 ADP</text>
        <dbReference type="Rhea" id="RHEA:12973"/>
        <dbReference type="ChEBI" id="CHEBI:30616"/>
        <dbReference type="ChEBI" id="CHEBI:456215"/>
        <dbReference type="ChEBI" id="CHEBI:456216"/>
        <dbReference type="EC" id="2.7.4.3"/>
    </reaction>
</comment>
<keyword evidence="10 13" id="KW-0067">ATP-binding</keyword>
<evidence type="ECO:0000256" key="13">
    <source>
        <dbReference type="HAMAP-Rule" id="MF_03173"/>
    </source>
</evidence>
<dbReference type="GO" id="GO:0005737">
    <property type="term" value="C:cytoplasm"/>
    <property type="evidence" value="ECO:0007669"/>
    <property type="project" value="UniProtKB-SubCell"/>
</dbReference>
<comment type="function">
    <text evidence="13">Broad-specificity nucleoside monophosphate (NMP) kinase that catalyzes the reversible transfer of the terminal phosphate group between nucleoside triphosphates and monophosphates. Has also ATPase activity. Involved in the late cytoplasmic maturation steps of the 40S ribosomal particles, specifically 18S rRNA maturation. While NMP activity is not required for ribosome maturation, ATPase activity is. Associates transiently with small ribosomal subunit protein uS11. ATP hydrolysis breaks the interaction with uS11. May temporarily remove uS11 from the ribosome to enable a conformational change of the ribosomal RNA that is needed for the final maturation step of the small ribosomal subunit. Its NMP activity may have a role in nuclear energy homeostasis.</text>
</comment>
<evidence type="ECO:0000256" key="11">
    <source>
        <dbReference type="ARBA" id="ARBA00023235"/>
    </source>
</evidence>